<accession>A0ABY8QGJ1</accession>
<gene>
    <name evidence="1" type="ORF">QF118_17815</name>
</gene>
<protein>
    <recommendedName>
        <fullName evidence="3">Helix-turn-helix domain-containing protein</fullName>
    </recommendedName>
</protein>
<evidence type="ECO:0008006" key="3">
    <source>
        <dbReference type="Google" id="ProtNLM"/>
    </source>
</evidence>
<sequence>MAHEKLLSPKELSSMVGLSVAQVRALMNSGKLEFVEISPKTKLLTMSGWERFQKNATKVKGAERSAAN</sequence>
<evidence type="ECO:0000313" key="2">
    <source>
        <dbReference type="Proteomes" id="UP001241605"/>
    </source>
</evidence>
<dbReference type="RefSeq" id="WP_282300380.1">
    <property type="nucleotide sequence ID" value="NZ_CP124616.1"/>
</dbReference>
<evidence type="ECO:0000313" key="1">
    <source>
        <dbReference type="EMBL" id="WGW03749.1"/>
    </source>
</evidence>
<proteinExistence type="predicted"/>
<name>A0ABY8QGJ1_9RHOB</name>
<organism evidence="1 2">
    <name type="scientific">Tropicibacter oceani</name>
    <dbReference type="NCBI Taxonomy" id="3058420"/>
    <lineage>
        <taxon>Bacteria</taxon>
        <taxon>Pseudomonadati</taxon>
        <taxon>Pseudomonadota</taxon>
        <taxon>Alphaproteobacteria</taxon>
        <taxon>Rhodobacterales</taxon>
        <taxon>Roseobacteraceae</taxon>
        <taxon>Tropicibacter</taxon>
    </lineage>
</organism>
<keyword evidence="2" id="KW-1185">Reference proteome</keyword>
<dbReference type="Proteomes" id="UP001241605">
    <property type="component" value="Chromosome"/>
</dbReference>
<reference evidence="1 2" key="1">
    <citation type="submission" date="2023-05" db="EMBL/GenBank/DDBJ databases">
        <title>YMD87, complete Genome.</title>
        <authorList>
            <person name="Zhang J."/>
            <person name="Xu X."/>
        </authorList>
    </citation>
    <scope>NUCLEOTIDE SEQUENCE [LARGE SCALE GENOMIC DNA]</scope>
    <source>
        <strain evidence="1 2">YMD87</strain>
    </source>
</reference>
<dbReference type="EMBL" id="CP124616">
    <property type="protein sequence ID" value="WGW03749.1"/>
    <property type="molecule type" value="Genomic_DNA"/>
</dbReference>